<feature type="region of interest" description="Disordered" evidence="1">
    <location>
        <begin position="232"/>
        <end position="251"/>
    </location>
</feature>
<feature type="domain" description="CSD" evidence="2">
    <location>
        <begin position="1235"/>
        <end position="1298"/>
    </location>
</feature>
<evidence type="ECO:0000256" key="1">
    <source>
        <dbReference type="SAM" id="MobiDB-lite"/>
    </source>
</evidence>
<keyword evidence="4" id="KW-1185">Reference proteome</keyword>
<feature type="region of interest" description="Disordered" evidence="1">
    <location>
        <begin position="1305"/>
        <end position="1327"/>
    </location>
</feature>
<protein>
    <submittedName>
        <fullName evidence="3">Copia protein</fullName>
    </submittedName>
</protein>
<evidence type="ECO:0000313" key="4">
    <source>
        <dbReference type="Proteomes" id="UP000186817"/>
    </source>
</evidence>
<dbReference type="InterPro" id="IPR002059">
    <property type="entry name" value="CSP_DNA-bd"/>
</dbReference>
<organism evidence="3 4">
    <name type="scientific">Symbiodinium microadriaticum</name>
    <name type="common">Dinoflagellate</name>
    <name type="synonym">Zooxanthella microadriatica</name>
    <dbReference type="NCBI Taxonomy" id="2951"/>
    <lineage>
        <taxon>Eukaryota</taxon>
        <taxon>Sar</taxon>
        <taxon>Alveolata</taxon>
        <taxon>Dinophyceae</taxon>
        <taxon>Suessiales</taxon>
        <taxon>Symbiodiniaceae</taxon>
        <taxon>Symbiodinium</taxon>
    </lineage>
</organism>
<dbReference type="InterPro" id="IPR013103">
    <property type="entry name" value="RVT_2"/>
</dbReference>
<dbReference type="SUPFAM" id="SSF50249">
    <property type="entry name" value="Nucleic acid-binding proteins"/>
    <property type="match status" value="1"/>
</dbReference>
<accession>A0A1Q9CJI3</accession>
<dbReference type="Proteomes" id="UP000186817">
    <property type="component" value="Unassembled WGS sequence"/>
</dbReference>
<dbReference type="OrthoDB" id="444652at2759"/>
<feature type="compositionally biased region" description="Polar residues" evidence="1">
    <location>
        <begin position="194"/>
        <end position="205"/>
    </location>
</feature>
<dbReference type="PROSITE" id="PS51857">
    <property type="entry name" value="CSD_2"/>
    <property type="match status" value="1"/>
</dbReference>
<dbReference type="GO" id="GO:0003676">
    <property type="term" value="F:nucleic acid binding"/>
    <property type="evidence" value="ECO:0007669"/>
    <property type="project" value="InterPro"/>
</dbReference>
<dbReference type="InterPro" id="IPR012340">
    <property type="entry name" value="NA-bd_OB-fold"/>
</dbReference>
<comment type="caution">
    <text evidence="3">The sequence shown here is derived from an EMBL/GenBank/DDBJ whole genome shotgun (WGS) entry which is preliminary data.</text>
</comment>
<name>A0A1Q9CJI3_SYMMI</name>
<sequence>MDKMTKVQLKAAITTFGEIPAESWNMAELRHRLRELMDEQDIEWANPSAKRATPLQQQITQLNKNKKKKADLVEYLEKVLHLPVSTNETMAQMENRAMNYLYSTVQSTSQDIVGFGRHAHLTYAELVRDFPQYVEWVKQTHRETEETNVRLKRLATWLLRATDVSSPVRAEARGQDRMVLKVKGGYVQEPEPETAQTSGATSSRATPFPSEQMELMHGMMETMKQMQNELKEMKEQSLGSEAINQRSEAQRQELSEKRREAMKVYVGVCCVFHTCIQLGIHCTMEMADRCDAWRLPLFQRLRDKYSLWSAITKGCRVQLRDNASGKYSARGWRILTSHKRLSEQLDLLCRCDKAYKHAPTPGVGPSTKAPYTQDFTQRIAETMCQELSLAAVMKESLGESELPESFGEGETCTCGESKLHDFHLTCSNCVSDRESLGMVVDEAPRPEALEVQAPSTPDHQSLYSQSQKQQVEAIATQLLKDKRFRIQDAEQLLQTVADMKFGQQRSMARNESSRYQTFGMYSHGNHYGITSKTTILPQVTKYMNQWLREHLPKNAHWSSFVVSRNARLPVHRDNHNDPTHSNYLLGVGSYEGGELWVETPPGYEGLDACAQVSSDGKRLMGRKIPTLGQCMARNVPLEGNQAPVDMLWEDPQGEIERLGSLFTCGVPRRGNKEPGDLDEMVVEESGGARASSSRTRTEAPTGSGFQVAEAWWASVPEQEWEPSQAAFWQSSDAAVAVEIELPGNQHGFMKTLKNLPSYFVGALKRKAVEVSERKLNEDQKAQFRAAKTVEVRNFIAAKAFETLPEGLRPSKEQAIHMRWILTWKPVDGGGQKAKARAVLLGYQDPKYEHRATTAPVMTRQTRQMQLQLTTMRKWQLQKGDVSGAFLQGREYPDELFCVPCPEICQAMGLAEGTVTRLRRACYGLVDAPLEWYRTVDSFLQELGLVRTQADACAWVWRPNGQLRGMVSGHVDDFLFSGGPQDQGWQDILNKIRLQFKWGDWEQDRFVQCGVQVERTAEGFSLSQPQYLEGIKEIPLSSSRRKDREASTTEREKTQLRALLGAISWHAQQVGPHLSAEVSLLLSDTTESTVDTIIKANQLAYHARNRKDHKMLVHAFAEDEPVALFGWVDAANENRRDGGSTQGIFIGLGPASMLSGELGKVTAIAWHSNRIDRICRSPGAAEAQAAVNGEDALYFARFQWGELVHGQVDTRRPNDTVTKVLVIKGKEKKTNIELLALKGFVKSLGANYGFITSKAIGAHDIYVDRKELEKLGSCANGQPVSFRLTQNARGQPQAKEVQLLEEPCAEGAGETKDAGETAPVGPVRSKYW</sequence>
<evidence type="ECO:0000259" key="2">
    <source>
        <dbReference type="PROSITE" id="PS51857"/>
    </source>
</evidence>
<evidence type="ECO:0000313" key="3">
    <source>
        <dbReference type="EMBL" id="OLP83074.1"/>
    </source>
</evidence>
<dbReference type="Pfam" id="PF07727">
    <property type="entry name" value="RVT_2"/>
    <property type="match status" value="1"/>
</dbReference>
<dbReference type="EMBL" id="LSRX01001144">
    <property type="protein sequence ID" value="OLP83074.1"/>
    <property type="molecule type" value="Genomic_DNA"/>
</dbReference>
<gene>
    <name evidence="3" type="primary">GIP</name>
    <name evidence="3" type="ORF">AK812_SmicGene36208</name>
</gene>
<dbReference type="Gene3D" id="2.40.50.140">
    <property type="entry name" value="Nucleic acid-binding proteins"/>
    <property type="match status" value="1"/>
</dbReference>
<feature type="region of interest" description="Disordered" evidence="1">
    <location>
        <begin position="185"/>
        <end position="207"/>
    </location>
</feature>
<feature type="compositionally biased region" description="Polar residues" evidence="1">
    <location>
        <begin position="237"/>
        <end position="247"/>
    </location>
</feature>
<proteinExistence type="predicted"/>
<reference evidence="3 4" key="1">
    <citation type="submission" date="2016-02" db="EMBL/GenBank/DDBJ databases">
        <title>Genome analysis of coral dinoflagellate symbionts highlights evolutionary adaptations to a symbiotic lifestyle.</title>
        <authorList>
            <person name="Aranda M."/>
            <person name="Li Y."/>
            <person name="Liew Y.J."/>
            <person name="Baumgarten S."/>
            <person name="Simakov O."/>
            <person name="Wilson M."/>
            <person name="Piel J."/>
            <person name="Ashoor H."/>
            <person name="Bougouffa S."/>
            <person name="Bajic V.B."/>
            <person name="Ryu T."/>
            <person name="Ravasi T."/>
            <person name="Bayer T."/>
            <person name="Micklem G."/>
            <person name="Kim H."/>
            <person name="Bhak J."/>
            <person name="Lajeunesse T.C."/>
            <person name="Voolstra C.R."/>
        </authorList>
    </citation>
    <scope>NUCLEOTIDE SEQUENCE [LARGE SCALE GENOMIC DNA]</scope>
    <source>
        <strain evidence="3 4">CCMP2467</strain>
    </source>
</reference>